<keyword evidence="6" id="KW-0804">Transcription</keyword>
<dbReference type="AlphaFoldDB" id="A0A3B4YMG4"/>
<dbReference type="Ensembl" id="ENSSLDT00000031776.1">
    <property type="protein sequence ID" value="ENSSLDP00000030887.1"/>
    <property type="gene ID" value="ENSSLDG00000023777.1"/>
</dbReference>
<evidence type="ECO:0000256" key="3">
    <source>
        <dbReference type="ARBA" id="ARBA00022491"/>
    </source>
</evidence>
<dbReference type="Gene3D" id="6.10.250.2910">
    <property type="match status" value="1"/>
</dbReference>
<dbReference type="GO" id="GO:0097322">
    <property type="term" value="F:7SK snRNA binding"/>
    <property type="evidence" value="ECO:0007669"/>
    <property type="project" value="TreeGrafter"/>
</dbReference>
<comment type="similarity">
    <text evidence="2">Belongs to the HEXIM family.</text>
</comment>
<comment type="subcellular location">
    <subcellularLocation>
        <location evidence="1">Nucleus</location>
    </subcellularLocation>
</comment>
<dbReference type="Proteomes" id="UP000261360">
    <property type="component" value="Unplaced"/>
</dbReference>
<keyword evidence="7" id="KW-0539">Nucleus</keyword>
<evidence type="ECO:0000256" key="1">
    <source>
        <dbReference type="ARBA" id="ARBA00004123"/>
    </source>
</evidence>
<keyword evidence="4" id="KW-0805">Transcription regulation</keyword>
<dbReference type="GO" id="GO:0005737">
    <property type="term" value="C:cytoplasm"/>
    <property type="evidence" value="ECO:0007669"/>
    <property type="project" value="InterPro"/>
</dbReference>
<keyword evidence="5" id="KW-0175">Coiled coil</keyword>
<name>A0A3B4YMG4_SERLL</name>
<dbReference type="GO" id="GO:0004861">
    <property type="term" value="F:cyclin-dependent protein serine/threonine kinase inhibitor activity"/>
    <property type="evidence" value="ECO:0007669"/>
    <property type="project" value="InterPro"/>
</dbReference>
<protein>
    <submittedName>
        <fullName evidence="9">HEXIM P-TEFb complex subunit 1</fullName>
    </submittedName>
</protein>
<evidence type="ECO:0000313" key="9">
    <source>
        <dbReference type="Ensembl" id="ENSSLDP00000030887.1"/>
    </source>
</evidence>
<keyword evidence="10" id="KW-1185">Reference proteome</keyword>
<dbReference type="STRING" id="1841481.ENSSLDP00000030887"/>
<evidence type="ECO:0000256" key="5">
    <source>
        <dbReference type="ARBA" id="ARBA00023054"/>
    </source>
</evidence>
<feature type="compositionally biased region" description="Basic and acidic residues" evidence="8">
    <location>
        <begin position="40"/>
        <end position="50"/>
    </location>
</feature>
<dbReference type="Pfam" id="PF15313">
    <property type="entry name" value="HEXIM"/>
    <property type="match status" value="1"/>
</dbReference>
<dbReference type="InterPro" id="IPR024872">
    <property type="entry name" value="HEXIM"/>
</dbReference>
<dbReference type="PRINTS" id="PR02094">
    <property type="entry name" value="HEXIMFAMILY"/>
</dbReference>
<evidence type="ECO:0000256" key="8">
    <source>
        <dbReference type="SAM" id="MobiDB-lite"/>
    </source>
</evidence>
<reference evidence="9" key="2">
    <citation type="submission" date="2025-09" db="UniProtKB">
        <authorList>
            <consortium name="Ensembl"/>
        </authorList>
    </citation>
    <scope>IDENTIFICATION</scope>
</reference>
<feature type="region of interest" description="Disordered" evidence="8">
    <location>
        <begin position="1"/>
        <end position="56"/>
    </location>
</feature>
<dbReference type="GO" id="GO:0005654">
    <property type="term" value="C:nucleoplasm"/>
    <property type="evidence" value="ECO:0007669"/>
    <property type="project" value="TreeGrafter"/>
</dbReference>
<dbReference type="GeneTree" id="ENSGT00390000002808"/>
<evidence type="ECO:0000313" key="10">
    <source>
        <dbReference type="Proteomes" id="UP000261360"/>
    </source>
</evidence>
<dbReference type="PANTHER" id="PTHR13469:SF8">
    <property type="entry name" value="HEXIM P-TEFB COMPLEX SUBUNIT 1"/>
    <property type="match status" value="1"/>
</dbReference>
<evidence type="ECO:0000256" key="7">
    <source>
        <dbReference type="ARBA" id="ARBA00023242"/>
    </source>
</evidence>
<evidence type="ECO:0000256" key="2">
    <source>
        <dbReference type="ARBA" id="ARBA00008409"/>
    </source>
</evidence>
<evidence type="ECO:0000256" key="6">
    <source>
        <dbReference type="ARBA" id="ARBA00023163"/>
    </source>
</evidence>
<accession>A0A3B4YMG4</accession>
<feature type="compositionally biased region" description="Basic and acidic residues" evidence="8">
    <location>
        <begin position="1"/>
        <end position="22"/>
    </location>
</feature>
<dbReference type="PANTHER" id="PTHR13469">
    <property type="entry name" value="HEXAMETHYLENE BISACETAMIDE INDUCIBLE 1"/>
    <property type="match status" value="1"/>
</dbReference>
<organism evidence="9 10">
    <name type="scientific">Seriola lalandi dorsalis</name>
    <dbReference type="NCBI Taxonomy" id="1841481"/>
    <lineage>
        <taxon>Eukaryota</taxon>
        <taxon>Metazoa</taxon>
        <taxon>Chordata</taxon>
        <taxon>Craniata</taxon>
        <taxon>Vertebrata</taxon>
        <taxon>Euteleostomi</taxon>
        <taxon>Actinopterygii</taxon>
        <taxon>Neopterygii</taxon>
        <taxon>Teleostei</taxon>
        <taxon>Neoteleostei</taxon>
        <taxon>Acanthomorphata</taxon>
        <taxon>Carangaria</taxon>
        <taxon>Carangiformes</taxon>
        <taxon>Carangidae</taxon>
        <taxon>Seriola</taxon>
    </lineage>
</organism>
<keyword evidence="3" id="KW-0678">Repressor</keyword>
<evidence type="ECO:0000256" key="4">
    <source>
        <dbReference type="ARBA" id="ARBA00023015"/>
    </source>
</evidence>
<reference evidence="9" key="1">
    <citation type="submission" date="2025-08" db="UniProtKB">
        <authorList>
            <consortium name="Ensembl"/>
        </authorList>
    </citation>
    <scope>IDENTIFICATION</scope>
</reference>
<sequence length="322" mass="37209">MNVLKEQSERIGRMTEQTRHLDTSGGLSRGSRENLSASSQERDVGRRQPRAENCGQEVEVCPTLAAGNKPPKCPTAAQPHQTLDVHAAHEGGHISQEENCEYKLPQETLSLYMDSDTGLDVRLCKKKHRRKKARKRRKWKPYHKLSWEEKKAKDERETARAIRVREEMFAKGRPMAPYNTTQYLIDTNYHGEPDLSTGVGWPSGVGGCTEDYRGGDSIRRPRNASREFLQREYSRDLETYQVERLQSLTKQELVWEYLELQRCMSRMEEENNLLRLVIQFSVWTPLNDSKRQILKFRHGNSQLITHTYQLSGQSASVQDCCV</sequence>
<proteinExistence type="inferred from homology"/>
<dbReference type="GO" id="GO:0000122">
    <property type="term" value="P:negative regulation of transcription by RNA polymerase II"/>
    <property type="evidence" value="ECO:0007669"/>
    <property type="project" value="InterPro"/>
</dbReference>